<sequence>MPVLDQPVGVQDQPGALGQSEFCGLEGQATSQPEWRGDRRQFDRLLAAAPEPTPARARALWAAAWVAILQGDLATADRWLDEADELSKRLDDPSDLPYIQDYRGMSVLFQGRTAEAVPLYEGARAAHEAAGEGPQGLFWLLQVAMAQVRLGNAHAAEEASRRAVRLAEASEERLWGSYAKWALGYVLWAHGDRQEGTALTRAALEILRGFNDYTGTAIALEVFTWITASQGDHERAAQLLGAAHALTRHSGIRDIEARPDSTYARHRARCEEVAISALGPAGYEKALAEGARHDSPARAIALALDTSTGADSGRTAPAATAPCPLSRRERQVAALVAEGMTNRQIAAQLVLSPRTVDGHMDSIMTKLGCSRRTQVATWWAANQVPTP</sequence>
<dbReference type="Pfam" id="PF00196">
    <property type="entry name" value="GerE"/>
    <property type="match status" value="1"/>
</dbReference>
<dbReference type="PANTHER" id="PTHR44688">
    <property type="entry name" value="DNA-BINDING TRANSCRIPTIONAL ACTIVATOR DEVR_DOSR"/>
    <property type="match status" value="1"/>
</dbReference>
<dbReference type="CDD" id="cd06170">
    <property type="entry name" value="LuxR_C_like"/>
    <property type="match status" value="1"/>
</dbReference>
<dbReference type="InterPro" id="IPR036388">
    <property type="entry name" value="WH-like_DNA-bd_sf"/>
</dbReference>
<dbReference type="SMART" id="SM00421">
    <property type="entry name" value="HTH_LUXR"/>
    <property type="match status" value="1"/>
</dbReference>
<dbReference type="InterPro" id="IPR000792">
    <property type="entry name" value="Tscrpt_reg_LuxR_C"/>
</dbReference>
<proteinExistence type="predicted"/>
<dbReference type="InterPro" id="IPR016032">
    <property type="entry name" value="Sig_transdc_resp-reg_C-effctor"/>
</dbReference>
<dbReference type="AlphaFoldDB" id="A0A919DB95"/>
<evidence type="ECO:0000256" key="3">
    <source>
        <dbReference type="ARBA" id="ARBA00023163"/>
    </source>
</evidence>
<comment type="caution">
    <text evidence="5">The sequence shown here is derived from an EMBL/GenBank/DDBJ whole genome shotgun (WGS) entry which is preliminary data.</text>
</comment>
<evidence type="ECO:0000313" key="5">
    <source>
        <dbReference type="EMBL" id="GHE30270.1"/>
    </source>
</evidence>
<reference evidence="5" key="2">
    <citation type="submission" date="2020-09" db="EMBL/GenBank/DDBJ databases">
        <authorList>
            <person name="Sun Q."/>
            <person name="Zhou Y."/>
        </authorList>
    </citation>
    <scope>NUCLEOTIDE SEQUENCE</scope>
    <source>
        <strain evidence="5">CGMCC 4.7403</strain>
    </source>
</reference>
<keyword evidence="6" id="KW-1185">Reference proteome</keyword>
<dbReference type="PROSITE" id="PS00622">
    <property type="entry name" value="HTH_LUXR_1"/>
    <property type="match status" value="1"/>
</dbReference>
<name>A0A919DB95_9ACTN</name>
<feature type="domain" description="HTH luxR-type" evidence="4">
    <location>
        <begin position="318"/>
        <end position="383"/>
    </location>
</feature>
<evidence type="ECO:0000256" key="2">
    <source>
        <dbReference type="ARBA" id="ARBA00023125"/>
    </source>
</evidence>
<dbReference type="PRINTS" id="PR00038">
    <property type="entry name" value="HTHLUXR"/>
</dbReference>
<dbReference type="GO" id="GO:0003677">
    <property type="term" value="F:DNA binding"/>
    <property type="evidence" value="ECO:0007669"/>
    <property type="project" value="UniProtKB-KW"/>
</dbReference>
<dbReference type="InterPro" id="IPR011990">
    <property type="entry name" value="TPR-like_helical_dom_sf"/>
</dbReference>
<organism evidence="5 6">
    <name type="scientific">Streptomyces capitiformicae</name>
    <dbReference type="NCBI Taxonomy" id="2014920"/>
    <lineage>
        <taxon>Bacteria</taxon>
        <taxon>Bacillati</taxon>
        <taxon>Actinomycetota</taxon>
        <taxon>Actinomycetes</taxon>
        <taxon>Kitasatosporales</taxon>
        <taxon>Streptomycetaceae</taxon>
        <taxon>Streptomyces</taxon>
    </lineage>
</organism>
<accession>A0A919DB95</accession>
<dbReference type="Gene3D" id="1.10.10.10">
    <property type="entry name" value="Winged helix-like DNA-binding domain superfamily/Winged helix DNA-binding domain"/>
    <property type="match status" value="1"/>
</dbReference>
<keyword evidence="3" id="KW-0804">Transcription</keyword>
<dbReference type="PROSITE" id="PS50043">
    <property type="entry name" value="HTH_LUXR_2"/>
    <property type="match status" value="1"/>
</dbReference>
<evidence type="ECO:0000259" key="4">
    <source>
        <dbReference type="PROSITE" id="PS50043"/>
    </source>
</evidence>
<dbReference type="SUPFAM" id="SSF48452">
    <property type="entry name" value="TPR-like"/>
    <property type="match status" value="1"/>
</dbReference>
<dbReference type="SUPFAM" id="SSF46894">
    <property type="entry name" value="C-terminal effector domain of the bipartite response regulators"/>
    <property type="match status" value="1"/>
</dbReference>
<dbReference type="EMBL" id="BNAT01000016">
    <property type="protein sequence ID" value="GHE30270.1"/>
    <property type="molecule type" value="Genomic_DNA"/>
</dbReference>
<keyword evidence="1" id="KW-0805">Transcription regulation</keyword>
<evidence type="ECO:0000313" key="6">
    <source>
        <dbReference type="Proteomes" id="UP000603227"/>
    </source>
</evidence>
<dbReference type="Gene3D" id="1.25.40.10">
    <property type="entry name" value="Tetratricopeptide repeat domain"/>
    <property type="match status" value="2"/>
</dbReference>
<keyword evidence="2" id="KW-0238">DNA-binding</keyword>
<protein>
    <recommendedName>
        <fullName evidence="4">HTH luxR-type domain-containing protein</fullName>
    </recommendedName>
</protein>
<dbReference type="Proteomes" id="UP000603227">
    <property type="component" value="Unassembled WGS sequence"/>
</dbReference>
<gene>
    <name evidence="5" type="ORF">GCM10017771_46400</name>
</gene>
<dbReference type="PANTHER" id="PTHR44688:SF16">
    <property type="entry name" value="DNA-BINDING TRANSCRIPTIONAL ACTIVATOR DEVR_DOSR"/>
    <property type="match status" value="1"/>
</dbReference>
<dbReference type="GO" id="GO:0006355">
    <property type="term" value="P:regulation of DNA-templated transcription"/>
    <property type="evidence" value="ECO:0007669"/>
    <property type="project" value="InterPro"/>
</dbReference>
<reference evidence="5" key="1">
    <citation type="journal article" date="2014" name="Int. J. Syst. Evol. Microbiol.">
        <title>Complete genome sequence of Corynebacterium casei LMG S-19264T (=DSM 44701T), isolated from a smear-ripened cheese.</title>
        <authorList>
            <consortium name="US DOE Joint Genome Institute (JGI-PGF)"/>
            <person name="Walter F."/>
            <person name="Albersmeier A."/>
            <person name="Kalinowski J."/>
            <person name="Ruckert C."/>
        </authorList>
    </citation>
    <scope>NUCLEOTIDE SEQUENCE</scope>
    <source>
        <strain evidence="5">CGMCC 4.7403</strain>
    </source>
</reference>
<evidence type="ECO:0000256" key="1">
    <source>
        <dbReference type="ARBA" id="ARBA00023015"/>
    </source>
</evidence>